<dbReference type="EMBL" id="RBSW01000037">
    <property type="protein sequence ID" value="RMS86129.1"/>
    <property type="molecule type" value="Genomic_DNA"/>
</dbReference>
<organism evidence="2 3">
    <name type="scientific">Pseudomonas savastanoi</name>
    <name type="common">Pseudomonas syringae pv. savastanoi</name>
    <dbReference type="NCBI Taxonomy" id="29438"/>
    <lineage>
        <taxon>Bacteria</taxon>
        <taxon>Pseudomonadati</taxon>
        <taxon>Pseudomonadota</taxon>
        <taxon>Gammaproteobacteria</taxon>
        <taxon>Pseudomonadales</taxon>
        <taxon>Pseudomonadaceae</taxon>
        <taxon>Pseudomonas</taxon>
    </lineage>
</organism>
<dbReference type="Gene3D" id="3.30.450.20">
    <property type="entry name" value="PAS domain"/>
    <property type="match status" value="1"/>
</dbReference>
<evidence type="ECO:0000313" key="3">
    <source>
        <dbReference type="Proteomes" id="UP000270499"/>
    </source>
</evidence>
<sequence>MQSDDSETARHVDKEVTCQGLVKSDFILRALCMFHLFRPRRDRKALQQLIASLKGAGEPVVRGCAEENSVLECWSSLSAQRRLDEQRIADLEQELETARHLLGEASASAAAYETRFDLVNRASSEGLWDMEVVAGDPVNPNNRFWWSQQLRTLLGFNDERDFPKEGL</sequence>
<dbReference type="AlphaFoldDB" id="A0A3M5GHM3"/>
<name>A0A3M5GHM3_PSESS</name>
<feature type="coiled-coil region" evidence="1">
    <location>
        <begin position="81"/>
        <end position="108"/>
    </location>
</feature>
<keyword evidence="1" id="KW-0175">Coiled coil</keyword>
<protein>
    <submittedName>
        <fullName evidence="2">Putative Methyl-accepting chemotaxis protein</fullName>
    </submittedName>
</protein>
<evidence type="ECO:0000256" key="1">
    <source>
        <dbReference type="SAM" id="Coils"/>
    </source>
</evidence>
<feature type="non-terminal residue" evidence="2">
    <location>
        <position position="167"/>
    </location>
</feature>
<dbReference type="Proteomes" id="UP000270499">
    <property type="component" value="Unassembled WGS sequence"/>
</dbReference>
<gene>
    <name evidence="2" type="ORF">ALP59_04582</name>
</gene>
<evidence type="ECO:0000313" key="2">
    <source>
        <dbReference type="EMBL" id="RMS86129.1"/>
    </source>
</evidence>
<accession>A0A3M5GHM3</accession>
<reference evidence="2 3" key="1">
    <citation type="submission" date="2018-08" db="EMBL/GenBank/DDBJ databases">
        <title>Recombination of ecologically and evolutionarily significant loci maintains genetic cohesion in the Pseudomonas syringae species complex.</title>
        <authorList>
            <person name="Dillon M."/>
            <person name="Thakur S."/>
            <person name="Almeida R.N.D."/>
            <person name="Weir B.S."/>
            <person name="Guttman D.S."/>
        </authorList>
    </citation>
    <scope>NUCLEOTIDE SEQUENCE [LARGE SCALE GENOMIC DNA]</scope>
    <source>
        <strain evidence="2 3">ICMP 9421</strain>
    </source>
</reference>
<proteinExistence type="predicted"/>
<comment type="caution">
    <text evidence="2">The sequence shown here is derived from an EMBL/GenBank/DDBJ whole genome shotgun (WGS) entry which is preliminary data.</text>
</comment>